<evidence type="ECO:0000313" key="1">
    <source>
        <dbReference type="EMBL" id="TVU81929.1"/>
    </source>
</evidence>
<comment type="caution">
    <text evidence="1">The sequence shown here is derived from an EMBL/GenBank/DDBJ whole genome shotgun (WGS) entry which is preliminary data.</text>
</comment>
<sequence>MKFFTIFFTLSILANSYFVKAESFIPAKLINNHNTLNKTQSATRLEGWAYVSYVIDIDGKVSDIDIIDISDKEYFTARTKKYFEKLEFSPATDGQGSIASGQTLLLRLTKEGIGIGRYAVTPGFYTRYEQASELLSQQRFAEVEKLLTDMSSDNAKNLQEQALLYWIQGRYYYAQKEWDNYGQSIERAGYLHTDLPPSLASKTLQNLYRWHLYKNQFFNAGQAIKAMTQLENVEISEQSMDFLQQPINESLSSDKEFKLQQTMLKGQSWVYQPLKLNFTISMNAEQIGEIALRCANRVNDLTLSDVVKVTLAPSDKNCAVLIKAKDAAVINITEHP</sequence>
<gene>
    <name evidence="1" type="ORF">FQP85_14515</name>
</gene>
<reference evidence="1 2" key="1">
    <citation type="submission" date="2019-07" db="EMBL/GenBank/DDBJ databases">
        <title>Diversity of Bacteria from Kongsfjorden, Arctic.</title>
        <authorList>
            <person name="Yu Y."/>
        </authorList>
    </citation>
    <scope>NUCLEOTIDE SEQUENCE [LARGE SCALE GENOMIC DNA]</scope>
    <source>
        <strain evidence="1 2">SM1927</strain>
    </source>
</reference>
<proteinExistence type="predicted"/>
<organism evidence="1 2">
    <name type="scientific">Pseudoalteromonas neustonica</name>
    <dbReference type="NCBI Taxonomy" id="1840331"/>
    <lineage>
        <taxon>Bacteria</taxon>
        <taxon>Pseudomonadati</taxon>
        <taxon>Pseudomonadota</taxon>
        <taxon>Gammaproteobacteria</taxon>
        <taxon>Alteromonadales</taxon>
        <taxon>Pseudoalteromonadaceae</taxon>
        <taxon>Pseudoalteromonas</taxon>
    </lineage>
</organism>
<accession>A0ABY3FB24</accession>
<evidence type="ECO:0000313" key="2">
    <source>
        <dbReference type="Proteomes" id="UP000317938"/>
    </source>
</evidence>
<dbReference type="SUPFAM" id="SSF74653">
    <property type="entry name" value="TolA/TonB C-terminal domain"/>
    <property type="match status" value="1"/>
</dbReference>
<keyword evidence="2" id="KW-1185">Reference proteome</keyword>
<evidence type="ECO:0008006" key="3">
    <source>
        <dbReference type="Google" id="ProtNLM"/>
    </source>
</evidence>
<dbReference type="EMBL" id="VNFF01000014">
    <property type="protein sequence ID" value="TVU81929.1"/>
    <property type="molecule type" value="Genomic_DNA"/>
</dbReference>
<dbReference type="Gene3D" id="3.30.2420.10">
    <property type="entry name" value="TonB"/>
    <property type="match status" value="1"/>
</dbReference>
<name>A0ABY3FB24_9GAMM</name>
<dbReference type="Proteomes" id="UP000317938">
    <property type="component" value="Unassembled WGS sequence"/>
</dbReference>
<dbReference type="RefSeq" id="WP_145239930.1">
    <property type="nucleotide sequence ID" value="NZ_VNFF01000014.1"/>
</dbReference>
<protein>
    <recommendedName>
        <fullName evidence="3">TonB C-terminal domain-containing protein</fullName>
    </recommendedName>
</protein>